<gene>
    <name evidence="1" type="ORF">VN97_g6880</name>
</gene>
<dbReference type="EMBL" id="LACB01000208">
    <property type="protein sequence ID" value="KAJ9486448.1"/>
    <property type="molecule type" value="Genomic_DNA"/>
</dbReference>
<evidence type="ECO:0000313" key="1">
    <source>
        <dbReference type="EMBL" id="KAJ9486448.1"/>
    </source>
</evidence>
<organism evidence="1 2">
    <name type="scientific">Penicillium thymicola</name>
    <dbReference type="NCBI Taxonomy" id="293382"/>
    <lineage>
        <taxon>Eukaryota</taxon>
        <taxon>Fungi</taxon>
        <taxon>Dikarya</taxon>
        <taxon>Ascomycota</taxon>
        <taxon>Pezizomycotina</taxon>
        <taxon>Eurotiomycetes</taxon>
        <taxon>Eurotiomycetidae</taxon>
        <taxon>Eurotiales</taxon>
        <taxon>Aspergillaceae</taxon>
        <taxon>Penicillium</taxon>
    </lineage>
</organism>
<dbReference type="AlphaFoldDB" id="A0AAI9X7V5"/>
<proteinExistence type="predicted"/>
<reference evidence="1" key="1">
    <citation type="submission" date="2015-06" db="EMBL/GenBank/DDBJ databases">
        <authorList>
            <person name="Nguyen H."/>
        </authorList>
    </citation>
    <scope>NUCLEOTIDE SEQUENCE</scope>
    <source>
        <strain evidence="1">DAOM 180753</strain>
    </source>
</reference>
<evidence type="ECO:0000313" key="2">
    <source>
        <dbReference type="Proteomes" id="UP001227192"/>
    </source>
</evidence>
<name>A0AAI9X7V5_PENTH</name>
<keyword evidence="2" id="KW-1185">Reference proteome</keyword>
<sequence>MMRDIFDVPCETFVLQSKSPIPAWDLKLQLIQGIKAKPKNQKPSLLVFSYAGHGLSKFYTCVSCLWRARMYGRLSMPPAHNSVIGHYLQQSTL</sequence>
<reference evidence="1" key="2">
    <citation type="journal article" date="2016" name="Fungal Biol.">
        <title>Ochratoxin A production by Penicillium thymicola.</title>
        <authorList>
            <person name="Nguyen H.D.T."/>
            <person name="McMullin D.R."/>
            <person name="Ponomareva E."/>
            <person name="Riley R."/>
            <person name="Pomraning K.R."/>
            <person name="Baker S.E."/>
            <person name="Seifert K.A."/>
        </authorList>
    </citation>
    <scope>NUCLEOTIDE SEQUENCE</scope>
    <source>
        <strain evidence="1">DAOM 180753</strain>
    </source>
</reference>
<accession>A0AAI9X7V5</accession>
<dbReference type="Proteomes" id="UP001227192">
    <property type="component" value="Unassembled WGS sequence"/>
</dbReference>
<comment type="caution">
    <text evidence="1">The sequence shown here is derived from an EMBL/GenBank/DDBJ whole genome shotgun (WGS) entry which is preliminary data.</text>
</comment>
<protein>
    <submittedName>
        <fullName evidence="1">Uncharacterized protein</fullName>
    </submittedName>
</protein>